<dbReference type="PANTHER" id="PTHR45934">
    <property type="entry name" value="FAD/NAD(P)-BINDING OXIDOREDUCTASE FAMILY PROTEIN"/>
    <property type="match status" value="1"/>
</dbReference>
<protein>
    <recommendedName>
        <fullName evidence="4">FAD-binding domain-containing protein</fullName>
    </recommendedName>
</protein>
<evidence type="ECO:0000256" key="2">
    <source>
        <dbReference type="ARBA" id="ARBA00023033"/>
    </source>
</evidence>
<comment type="similarity">
    <text evidence="3">Belongs to the 3-hydroxybenzoate 6-hydroxylase family.</text>
</comment>
<dbReference type="Gene3D" id="3.50.50.60">
    <property type="entry name" value="FAD/NAD(P)-binding domain"/>
    <property type="match status" value="1"/>
</dbReference>
<dbReference type="PANTHER" id="PTHR45934:SF1">
    <property type="entry name" value="OS04G0423100 PROTEIN"/>
    <property type="match status" value="1"/>
</dbReference>
<evidence type="ECO:0000256" key="3">
    <source>
        <dbReference type="ARBA" id="ARBA00024018"/>
    </source>
</evidence>
<accession>A0AAX6E2K2</accession>
<dbReference type="GO" id="GO:0004497">
    <property type="term" value="F:monooxygenase activity"/>
    <property type="evidence" value="ECO:0007669"/>
    <property type="project" value="UniProtKB-KW"/>
</dbReference>
<organism evidence="5 6">
    <name type="scientific">Iris pallida</name>
    <name type="common">Sweet iris</name>
    <dbReference type="NCBI Taxonomy" id="29817"/>
    <lineage>
        <taxon>Eukaryota</taxon>
        <taxon>Viridiplantae</taxon>
        <taxon>Streptophyta</taxon>
        <taxon>Embryophyta</taxon>
        <taxon>Tracheophyta</taxon>
        <taxon>Spermatophyta</taxon>
        <taxon>Magnoliopsida</taxon>
        <taxon>Liliopsida</taxon>
        <taxon>Asparagales</taxon>
        <taxon>Iridaceae</taxon>
        <taxon>Iridoideae</taxon>
        <taxon>Irideae</taxon>
        <taxon>Iris</taxon>
    </lineage>
</organism>
<reference evidence="5" key="2">
    <citation type="submission" date="2023-04" db="EMBL/GenBank/DDBJ databases">
        <authorList>
            <person name="Bruccoleri R.E."/>
            <person name="Oakeley E.J."/>
            <person name="Faust A.-M."/>
            <person name="Dessus-Babus S."/>
            <person name="Altorfer M."/>
            <person name="Burckhardt D."/>
            <person name="Oertli M."/>
            <person name="Naumann U."/>
            <person name="Petersen F."/>
            <person name="Wong J."/>
        </authorList>
    </citation>
    <scope>NUCLEOTIDE SEQUENCE</scope>
    <source>
        <strain evidence="5">GSM-AAB239-AS_SAM_17_03QT</strain>
        <tissue evidence="5">Leaf</tissue>
    </source>
</reference>
<keyword evidence="1" id="KW-0560">Oxidoreductase</keyword>
<dbReference type="InterPro" id="IPR044560">
    <property type="entry name" value="MOase"/>
</dbReference>
<comment type="caution">
    <text evidence="5">The sequence shown here is derived from an EMBL/GenBank/DDBJ whole genome shotgun (WGS) entry which is preliminary data.</text>
</comment>
<dbReference type="Pfam" id="PF01494">
    <property type="entry name" value="FAD_binding_3"/>
    <property type="match status" value="1"/>
</dbReference>
<gene>
    <name evidence="5" type="ORF">M6B38_213945</name>
</gene>
<evidence type="ECO:0000313" key="6">
    <source>
        <dbReference type="Proteomes" id="UP001140949"/>
    </source>
</evidence>
<dbReference type="Proteomes" id="UP001140949">
    <property type="component" value="Unassembled WGS sequence"/>
</dbReference>
<dbReference type="EMBL" id="JANAVB010040417">
    <property type="protein sequence ID" value="KAJ6798201.1"/>
    <property type="molecule type" value="Genomic_DNA"/>
</dbReference>
<dbReference type="GO" id="GO:0071949">
    <property type="term" value="F:FAD binding"/>
    <property type="evidence" value="ECO:0007669"/>
    <property type="project" value="InterPro"/>
</dbReference>
<dbReference type="AlphaFoldDB" id="A0AAX6E2K2"/>
<sequence length="185" mass="19964">MARDFSTDPSLIQKEVEQNLAKGFPQAYLDVVRHADLSSLTWAPLMLRAPWSIVAGPMQRGSVTVAGDAMHPMTPDLGQGGCSALEDAVVLARSIGPALGAGGPERCCAKEVEEGMKKYVGERKWRVAGLVTGSYVSGWVQQGGSGSGLGGWFVKWFRDHVFYRFLSTRIASAVNYDCGDLPKLE</sequence>
<dbReference type="InterPro" id="IPR002938">
    <property type="entry name" value="FAD-bd"/>
</dbReference>
<evidence type="ECO:0000313" key="5">
    <source>
        <dbReference type="EMBL" id="KAJ6798201.1"/>
    </source>
</evidence>
<dbReference type="InterPro" id="IPR036188">
    <property type="entry name" value="FAD/NAD-bd_sf"/>
</dbReference>
<feature type="domain" description="FAD-binding" evidence="4">
    <location>
        <begin position="52"/>
        <end position="100"/>
    </location>
</feature>
<evidence type="ECO:0000256" key="1">
    <source>
        <dbReference type="ARBA" id="ARBA00023002"/>
    </source>
</evidence>
<reference evidence="5" key="1">
    <citation type="journal article" date="2023" name="GigaByte">
        <title>Genome assembly of the bearded iris, Iris pallida Lam.</title>
        <authorList>
            <person name="Bruccoleri R.E."/>
            <person name="Oakeley E.J."/>
            <person name="Faust A.M.E."/>
            <person name="Altorfer M."/>
            <person name="Dessus-Babus S."/>
            <person name="Burckhardt D."/>
            <person name="Oertli M."/>
            <person name="Naumann U."/>
            <person name="Petersen F."/>
            <person name="Wong J."/>
        </authorList>
    </citation>
    <scope>NUCLEOTIDE SEQUENCE</scope>
    <source>
        <strain evidence="5">GSM-AAB239-AS_SAM_17_03QT</strain>
    </source>
</reference>
<name>A0AAX6E2K2_IRIPA</name>
<proteinExistence type="inferred from homology"/>
<keyword evidence="2" id="KW-0503">Monooxygenase</keyword>
<evidence type="ECO:0000259" key="4">
    <source>
        <dbReference type="Pfam" id="PF01494"/>
    </source>
</evidence>
<dbReference type="SUPFAM" id="SSF51905">
    <property type="entry name" value="FAD/NAD(P)-binding domain"/>
    <property type="match status" value="1"/>
</dbReference>
<keyword evidence="6" id="KW-1185">Reference proteome</keyword>